<dbReference type="NCBIfam" id="NF003468">
    <property type="entry name" value="PRK05093.1"/>
    <property type="match status" value="1"/>
</dbReference>
<feature type="binding site" evidence="7">
    <location>
        <begin position="133"/>
        <end position="134"/>
    </location>
    <ligand>
        <name>pyridoxal 5'-phosphate</name>
        <dbReference type="ChEBI" id="CHEBI:597326"/>
    </ligand>
</feature>
<dbReference type="InterPro" id="IPR050103">
    <property type="entry name" value="Class-III_PLP-dep_AT"/>
</dbReference>
<keyword evidence="10" id="KW-1185">Reference proteome</keyword>
<dbReference type="RefSeq" id="WP_007342400.1">
    <property type="nucleotide sequence ID" value="NZ_GL878494.1"/>
</dbReference>
<keyword evidence="7" id="KW-0028">Amino-acid biosynthesis</keyword>
<dbReference type="GO" id="GO:0003992">
    <property type="term" value="F:N2-acetyl-L-ornithine:2-oxoglutarate 5-aminotransferase activity"/>
    <property type="evidence" value="ECO:0007669"/>
    <property type="project" value="UniProtKB-UniRule"/>
</dbReference>
<name>F2BC84_9NEIS</name>
<dbReference type="UniPathway" id="UPA00068">
    <property type="reaction ID" value="UER00109"/>
</dbReference>
<feature type="binding site" evidence="7">
    <location>
        <begin position="251"/>
        <end position="254"/>
    </location>
    <ligand>
        <name>pyridoxal 5'-phosphate</name>
        <dbReference type="ChEBI" id="CHEBI:597326"/>
    </ligand>
</feature>
<dbReference type="PROSITE" id="PS00600">
    <property type="entry name" value="AA_TRANSFER_CLASS_3"/>
    <property type="match status" value="1"/>
</dbReference>
<feature type="binding site" evidence="7">
    <location>
        <position position="309"/>
    </location>
    <ligand>
        <name>pyridoxal 5'-phosphate</name>
        <dbReference type="ChEBI" id="CHEBI:597326"/>
    </ligand>
</feature>
<dbReference type="OrthoDB" id="3398487at2"/>
<dbReference type="STRING" id="267212.GCA_001063965_01599"/>
<gene>
    <name evidence="7 9" type="primary">argD</name>
    <name evidence="9" type="ORF">HMPREF9123_1391</name>
</gene>
<dbReference type="EMBL" id="AFAY01000029">
    <property type="protein sequence ID" value="EGF10920.1"/>
    <property type="molecule type" value="Genomic_DNA"/>
</dbReference>
<dbReference type="InterPro" id="IPR015422">
    <property type="entry name" value="PyrdxlP-dep_Trfase_small"/>
</dbReference>
<evidence type="ECO:0000256" key="2">
    <source>
        <dbReference type="ARBA" id="ARBA00022571"/>
    </source>
</evidence>
<dbReference type="InterPro" id="IPR005814">
    <property type="entry name" value="Aminotrans_3"/>
</dbReference>
<dbReference type="GO" id="GO:0005737">
    <property type="term" value="C:cytoplasm"/>
    <property type="evidence" value="ECO:0007669"/>
    <property type="project" value="UniProtKB-SubCell"/>
</dbReference>
<comment type="catalytic activity">
    <reaction evidence="7">
        <text>N(2)-acetyl-L-ornithine + 2-oxoglutarate = N-acetyl-L-glutamate 5-semialdehyde + L-glutamate</text>
        <dbReference type="Rhea" id="RHEA:18049"/>
        <dbReference type="ChEBI" id="CHEBI:16810"/>
        <dbReference type="ChEBI" id="CHEBI:29123"/>
        <dbReference type="ChEBI" id="CHEBI:29985"/>
        <dbReference type="ChEBI" id="CHEBI:57805"/>
        <dbReference type="EC" id="2.6.1.11"/>
    </reaction>
</comment>
<dbReference type="Proteomes" id="UP000004105">
    <property type="component" value="Unassembled WGS sequence"/>
</dbReference>
<dbReference type="NCBIfam" id="NF002325">
    <property type="entry name" value="PRK01278.1"/>
    <property type="match status" value="1"/>
</dbReference>
<dbReference type="GO" id="GO:0045303">
    <property type="term" value="F:diaminobutyrate-2-oxoglutarate transaminase activity"/>
    <property type="evidence" value="ECO:0007669"/>
    <property type="project" value="UniProtKB-EC"/>
</dbReference>
<feature type="binding site" evidence="7">
    <location>
        <position position="308"/>
    </location>
    <ligand>
        <name>N(2)-acetyl-L-ornithine</name>
        <dbReference type="ChEBI" id="CHEBI:57805"/>
    </ligand>
</feature>
<dbReference type="SUPFAM" id="SSF53383">
    <property type="entry name" value="PLP-dependent transferases"/>
    <property type="match status" value="1"/>
</dbReference>
<dbReference type="PIRSF" id="PIRSF000521">
    <property type="entry name" value="Transaminase_4ab_Lys_Orn"/>
    <property type="match status" value="1"/>
</dbReference>
<dbReference type="Gene3D" id="3.90.1150.10">
    <property type="entry name" value="Aspartate Aminotransferase, domain 1"/>
    <property type="match status" value="1"/>
</dbReference>
<keyword evidence="3 7" id="KW-0032">Aminotransferase</keyword>
<feature type="binding site" evidence="7">
    <location>
        <position position="169"/>
    </location>
    <ligand>
        <name>N(2)-acetyl-L-ornithine</name>
        <dbReference type="ChEBI" id="CHEBI:57805"/>
    </ligand>
</feature>
<feature type="region of interest" description="Disordered" evidence="8">
    <location>
        <begin position="1"/>
        <end position="33"/>
    </location>
</feature>
<keyword evidence="2 7" id="KW-0055">Arginine biosynthesis</keyword>
<dbReference type="PANTHER" id="PTHR11986">
    <property type="entry name" value="AMINOTRANSFERASE CLASS III"/>
    <property type="match status" value="1"/>
</dbReference>
<comment type="caution">
    <text evidence="9">The sequence shown here is derived from an EMBL/GenBank/DDBJ whole genome shotgun (WGS) entry which is preliminary data.</text>
</comment>
<dbReference type="InterPro" id="IPR004636">
    <property type="entry name" value="AcOrn/SuccOrn_fam"/>
</dbReference>
<evidence type="ECO:0000256" key="8">
    <source>
        <dbReference type="SAM" id="MobiDB-lite"/>
    </source>
</evidence>
<dbReference type="HOGENOM" id="CLU_016922_10_1_4"/>
<protein>
    <recommendedName>
        <fullName evidence="7">Acetylornithine aminotransferase</fullName>
        <shortName evidence="7">ACOAT</shortName>
        <ecNumber evidence="7">2.6.1.11</ecNumber>
    </recommendedName>
</protein>
<dbReference type="GO" id="GO:0042802">
    <property type="term" value="F:identical protein binding"/>
    <property type="evidence" value="ECO:0007669"/>
    <property type="project" value="TreeGrafter"/>
</dbReference>
<keyword evidence="7" id="KW-0963">Cytoplasm</keyword>
<evidence type="ECO:0000256" key="7">
    <source>
        <dbReference type="HAMAP-Rule" id="MF_01107"/>
    </source>
</evidence>
<evidence type="ECO:0000256" key="4">
    <source>
        <dbReference type="ARBA" id="ARBA00022679"/>
    </source>
</evidence>
<comment type="catalytic activity">
    <reaction evidence="6">
        <text>L-2,4-diaminobutanoate + 2-oxoglutarate = L-aspartate 4-semialdehyde + L-glutamate</text>
        <dbReference type="Rhea" id="RHEA:11160"/>
        <dbReference type="ChEBI" id="CHEBI:16810"/>
        <dbReference type="ChEBI" id="CHEBI:29985"/>
        <dbReference type="ChEBI" id="CHEBI:58761"/>
        <dbReference type="ChEBI" id="CHEBI:537519"/>
        <dbReference type="EC" id="2.6.1.76"/>
    </reaction>
</comment>
<keyword evidence="5 7" id="KW-0663">Pyridoxal phosphate</keyword>
<feature type="modified residue" description="N6-(pyridoxal phosphate)lysine" evidence="7">
    <location>
        <position position="280"/>
    </location>
</feature>
<dbReference type="GO" id="GO:0030170">
    <property type="term" value="F:pyridoxal phosphate binding"/>
    <property type="evidence" value="ECO:0007669"/>
    <property type="project" value="InterPro"/>
</dbReference>
<evidence type="ECO:0000256" key="3">
    <source>
        <dbReference type="ARBA" id="ARBA00022576"/>
    </source>
</evidence>
<feature type="compositionally biased region" description="Polar residues" evidence="8">
    <location>
        <begin position="19"/>
        <end position="33"/>
    </location>
</feature>
<evidence type="ECO:0000256" key="1">
    <source>
        <dbReference type="ARBA" id="ARBA00004946"/>
    </source>
</evidence>
<evidence type="ECO:0000313" key="10">
    <source>
        <dbReference type="Proteomes" id="UP000004105"/>
    </source>
</evidence>
<dbReference type="CDD" id="cd00610">
    <property type="entry name" value="OAT_like"/>
    <property type="match status" value="1"/>
</dbReference>
<comment type="cofactor">
    <cofactor evidence="7">
        <name>pyridoxal 5'-phosphate</name>
        <dbReference type="ChEBI" id="CHEBI:597326"/>
    </cofactor>
    <text evidence="7">Binds 1 pyridoxal phosphate per subunit.</text>
</comment>
<dbReference type="EC" id="2.6.1.11" evidence="7"/>
<reference evidence="9 10" key="1">
    <citation type="submission" date="2011-02" db="EMBL/GenBank/DDBJ databases">
        <authorList>
            <person name="Muzny D."/>
            <person name="Qin X."/>
            <person name="Deng J."/>
            <person name="Jiang H."/>
            <person name="Liu Y."/>
            <person name="Qu J."/>
            <person name="Song X.-Z."/>
            <person name="Zhang L."/>
            <person name="Thornton R."/>
            <person name="Coyle M."/>
            <person name="Francisco L."/>
            <person name="Jackson L."/>
            <person name="Javaid M."/>
            <person name="Korchina V."/>
            <person name="Kovar C."/>
            <person name="Mata R."/>
            <person name="Mathew T."/>
            <person name="Ngo R."/>
            <person name="Nguyen L."/>
            <person name="Nguyen N."/>
            <person name="Okwuonu G."/>
            <person name="Ongeri F."/>
            <person name="Pham C."/>
            <person name="Simmons D."/>
            <person name="Wilczek-Boney K."/>
            <person name="Hale W."/>
            <person name="Jakkamsetti A."/>
            <person name="Pham P."/>
            <person name="Ruth R."/>
            <person name="San Lucas F."/>
            <person name="Warren J."/>
            <person name="Zhang J."/>
            <person name="Zhao Z."/>
            <person name="Zhou C."/>
            <person name="Zhu D."/>
            <person name="Lee S."/>
            <person name="Bess C."/>
            <person name="Blankenburg K."/>
            <person name="Forbes L."/>
            <person name="Fu Q."/>
            <person name="Gubbala S."/>
            <person name="Hirani K."/>
            <person name="Jayaseelan J.C."/>
            <person name="Lara F."/>
            <person name="Munidasa M."/>
            <person name="Palculict T."/>
            <person name="Patil S."/>
            <person name="Pu L.-L."/>
            <person name="Saada N."/>
            <person name="Tang L."/>
            <person name="Weissenberger G."/>
            <person name="Zhu Y."/>
            <person name="Hemphill L."/>
            <person name="Shang Y."/>
            <person name="Youmans B."/>
            <person name="Ayvaz T."/>
            <person name="Ross M."/>
            <person name="Santibanez J."/>
            <person name="Aqrawi P."/>
            <person name="Gross S."/>
            <person name="Joshi V."/>
            <person name="Fowler G."/>
            <person name="Nazareth L."/>
            <person name="Reid J."/>
            <person name="Worley K."/>
            <person name="Petrosino J."/>
            <person name="Highlander S."/>
            <person name="Gibbs R."/>
        </authorList>
    </citation>
    <scope>NUCLEOTIDE SEQUENCE [LARGE SCALE GENOMIC DNA]</scope>
    <source>
        <strain evidence="9 10">ATCC BAA-1200</strain>
    </source>
</reference>
<dbReference type="Gene3D" id="3.40.640.10">
    <property type="entry name" value="Type I PLP-dependent aspartate aminotransferase-like (Major domain)"/>
    <property type="match status" value="1"/>
</dbReference>
<evidence type="ECO:0000313" key="9">
    <source>
        <dbReference type="EMBL" id="EGF10920.1"/>
    </source>
</evidence>
<dbReference type="InterPro" id="IPR015424">
    <property type="entry name" value="PyrdxlP-dep_Trfase"/>
</dbReference>
<comment type="pathway">
    <text evidence="1">Amine and polyamine biosynthesis; ectoine biosynthesis; L-ectoine from L-aspartate 4-semialdehyde: step 1/3.</text>
</comment>
<dbReference type="GO" id="GO:0006526">
    <property type="term" value="P:L-arginine biosynthetic process"/>
    <property type="evidence" value="ECO:0007669"/>
    <property type="project" value="UniProtKB-UniRule"/>
</dbReference>
<dbReference type="AlphaFoldDB" id="F2BC84"/>
<feature type="compositionally biased region" description="Basic residues" evidence="8">
    <location>
        <begin position="1"/>
        <end position="14"/>
    </location>
</feature>
<dbReference type="NCBIfam" id="TIGR00707">
    <property type="entry name" value="argD"/>
    <property type="match status" value="1"/>
</dbReference>
<evidence type="ECO:0000256" key="6">
    <source>
        <dbReference type="ARBA" id="ARBA00049111"/>
    </source>
</evidence>
<comment type="similarity">
    <text evidence="7">Belongs to the class-III pyridoxal-phosphate-dependent aminotransferase family. ArgD subfamily.</text>
</comment>
<dbReference type="PANTHER" id="PTHR11986:SF113">
    <property type="entry name" value="SUCCINYLORNITHINE TRANSAMINASE"/>
    <property type="match status" value="1"/>
</dbReference>
<comment type="subunit">
    <text evidence="7">Homodimer.</text>
</comment>
<dbReference type="Pfam" id="PF00202">
    <property type="entry name" value="Aminotran_3"/>
    <property type="match status" value="1"/>
</dbReference>
<organism evidence="9 10">
    <name type="scientific">Neisseria bacilliformis ATCC BAA-1200</name>
    <dbReference type="NCBI Taxonomy" id="888742"/>
    <lineage>
        <taxon>Bacteria</taxon>
        <taxon>Pseudomonadati</taxon>
        <taxon>Pseudomonadota</taxon>
        <taxon>Betaproteobacteria</taxon>
        <taxon>Neisseriales</taxon>
        <taxon>Neisseriaceae</taxon>
        <taxon>Neisseria</taxon>
    </lineage>
</organism>
<sequence length="432" mass="46132">MKQRGTRPLPKHTKRPSENAFQTAKPAQTKSQTKEQTMQNYLTPNFSFAPVVPDRALGSRVWDTEGREYIDLAGGIAVNALGHCHPALIAALNEQAHKLWHISNIYTTEPAQNLARRLVEHTFADKVFFCNSGAEANEAALKLARKHARDRFGEGKHQIVACTNAFHGRTLFTVSVGGQPKYSRDFAPLPAGIAHVPFNDPAALAEAVSGHTCAVIIEPVQGESGVLPATPEFLRAARELCDRFDAALIFDEVQTGMGRTGELFAYQHTGIAPDILTSAKALGSGFPLAAMLTTDRLAPAFAPGSHGTTFGGNPLACAVGCAAFDLINREDTRANTRRQGAALTAALEKLGRDTGIFQSVRGQGLLIGCVLAEPYAGKAASFTAAALKHGVMVLVAGANVIRLAPSLLLTDDDLSAALPRLEAAAREWLRTQ</sequence>
<dbReference type="InterPro" id="IPR015421">
    <property type="entry name" value="PyrdxlP-dep_Trfase_major"/>
</dbReference>
<comment type="miscellaneous">
    <text evidence="7">May also have succinyldiaminopimelate aminotransferase activity, thus carrying out the corresponding step in lysine biosynthesis.</text>
</comment>
<proteinExistence type="inferred from homology"/>
<keyword evidence="4 7" id="KW-0808">Transferase</keyword>
<dbReference type="HAMAP" id="MF_01107">
    <property type="entry name" value="ArgD_aminotrans_3"/>
    <property type="match status" value="1"/>
</dbReference>
<accession>F2BC84</accession>
<feature type="binding site" evidence="7">
    <location>
        <position position="166"/>
    </location>
    <ligand>
        <name>pyridoxal 5'-phosphate</name>
        <dbReference type="ChEBI" id="CHEBI:597326"/>
    </ligand>
</feature>
<evidence type="ECO:0000256" key="5">
    <source>
        <dbReference type="ARBA" id="ARBA00022898"/>
    </source>
</evidence>
<dbReference type="FunFam" id="3.40.640.10:FF:000004">
    <property type="entry name" value="Acetylornithine aminotransferase"/>
    <property type="match status" value="1"/>
</dbReference>
<comment type="pathway">
    <text evidence="7">Amino-acid biosynthesis; L-arginine biosynthesis; N(2)-acetyl-L-ornithine from L-glutamate: step 4/4.</text>
</comment>
<dbReference type="InterPro" id="IPR049704">
    <property type="entry name" value="Aminotrans_3_PPA_site"/>
</dbReference>
<comment type="subcellular location">
    <subcellularLocation>
        <location evidence="7">Cytoplasm</location>
    </subcellularLocation>
</comment>